<dbReference type="Proteomes" id="UP000273326">
    <property type="component" value="Chromosome"/>
</dbReference>
<dbReference type="PANTHER" id="PTHR21039:SF0">
    <property type="entry name" value="HISTIDINOL-PHOSPHATASE"/>
    <property type="match status" value="1"/>
</dbReference>
<dbReference type="OrthoDB" id="9775255at2"/>
<dbReference type="Pfam" id="PF02811">
    <property type="entry name" value="PHP"/>
    <property type="match status" value="1"/>
</dbReference>
<comment type="catalytic activity">
    <reaction evidence="7 8">
        <text>L-histidinol phosphate + H2O = L-histidinol + phosphate</text>
        <dbReference type="Rhea" id="RHEA:14465"/>
        <dbReference type="ChEBI" id="CHEBI:15377"/>
        <dbReference type="ChEBI" id="CHEBI:43474"/>
        <dbReference type="ChEBI" id="CHEBI:57699"/>
        <dbReference type="ChEBI" id="CHEBI:57980"/>
        <dbReference type="EC" id="3.1.3.15"/>
    </reaction>
</comment>
<evidence type="ECO:0000256" key="1">
    <source>
        <dbReference type="ARBA" id="ARBA00004970"/>
    </source>
</evidence>
<keyword evidence="5 8" id="KW-0378">Hydrolase</keyword>
<dbReference type="AlphaFoldDB" id="A0A3Q9BLH3"/>
<dbReference type="KEGG" id="jeh:EJN90_08740"/>
<dbReference type="InterPro" id="IPR010140">
    <property type="entry name" value="Histidinol_P_phosphatase_HisJ"/>
</dbReference>
<keyword evidence="11" id="KW-1185">Reference proteome</keyword>
<protein>
    <recommendedName>
        <fullName evidence="3 8">Histidinol-phosphatase</fullName>
        <shortName evidence="8">HolPase</shortName>
        <ecNumber evidence="3 8">3.1.3.15</ecNumber>
    </recommendedName>
</protein>
<dbReference type="RefSeq" id="WP_126110393.1">
    <property type="nucleotide sequence ID" value="NZ_CP034465.1"/>
</dbReference>
<dbReference type="InterPro" id="IPR004013">
    <property type="entry name" value="PHP_dom"/>
</dbReference>
<feature type="domain" description="PHP" evidence="9">
    <location>
        <begin position="5"/>
        <end position="186"/>
    </location>
</feature>
<evidence type="ECO:0000256" key="4">
    <source>
        <dbReference type="ARBA" id="ARBA00022605"/>
    </source>
</evidence>
<evidence type="ECO:0000256" key="3">
    <source>
        <dbReference type="ARBA" id="ARBA00013085"/>
    </source>
</evidence>
<dbReference type="EC" id="3.1.3.15" evidence="3 8"/>
<evidence type="ECO:0000313" key="11">
    <source>
        <dbReference type="Proteomes" id="UP000273326"/>
    </source>
</evidence>
<evidence type="ECO:0000259" key="9">
    <source>
        <dbReference type="Pfam" id="PF02811"/>
    </source>
</evidence>
<dbReference type="GO" id="GO:0005737">
    <property type="term" value="C:cytoplasm"/>
    <property type="evidence" value="ECO:0007669"/>
    <property type="project" value="TreeGrafter"/>
</dbReference>
<dbReference type="SUPFAM" id="SSF89550">
    <property type="entry name" value="PHP domain-like"/>
    <property type="match status" value="1"/>
</dbReference>
<evidence type="ECO:0000256" key="6">
    <source>
        <dbReference type="ARBA" id="ARBA00023102"/>
    </source>
</evidence>
<proteinExistence type="inferred from homology"/>
<evidence type="ECO:0000313" key="10">
    <source>
        <dbReference type="EMBL" id="AZP04714.1"/>
    </source>
</evidence>
<accession>A0A3Q9BLH3</accession>
<organism evidence="10 11">
    <name type="scientific">Jeotgalibaca ciconiae</name>
    <dbReference type="NCBI Taxonomy" id="2496265"/>
    <lineage>
        <taxon>Bacteria</taxon>
        <taxon>Bacillati</taxon>
        <taxon>Bacillota</taxon>
        <taxon>Bacilli</taxon>
        <taxon>Lactobacillales</taxon>
        <taxon>Carnobacteriaceae</taxon>
        <taxon>Jeotgalibaca</taxon>
    </lineage>
</organism>
<name>A0A3Q9BLH3_9LACT</name>
<evidence type="ECO:0000256" key="2">
    <source>
        <dbReference type="ARBA" id="ARBA00009152"/>
    </source>
</evidence>
<evidence type="ECO:0000256" key="7">
    <source>
        <dbReference type="ARBA" id="ARBA00049158"/>
    </source>
</evidence>
<gene>
    <name evidence="10" type="ORF">EJN90_08740</name>
</gene>
<dbReference type="InterPro" id="IPR016195">
    <property type="entry name" value="Pol/histidinol_Pase-like"/>
</dbReference>
<comment type="similarity">
    <text evidence="2 8">Belongs to the PHP hydrolase family. HisK subfamily.</text>
</comment>
<dbReference type="GO" id="GO:0004401">
    <property type="term" value="F:histidinol-phosphatase activity"/>
    <property type="evidence" value="ECO:0007669"/>
    <property type="project" value="UniProtKB-UniRule"/>
</dbReference>
<comment type="pathway">
    <text evidence="1 8">Amino-acid biosynthesis; L-histidine biosynthesis; L-histidine from 5-phospho-alpha-D-ribose 1-diphosphate: step 8/9.</text>
</comment>
<keyword evidence="4 8" id="KW-0028">Amino-acid biosynthesis</keyword>
<dbReference type="UniPathway" id="UPA00031">
    <property type="reaction ID" value="UER00013"/>
</dbReference>
<reference evidence="11" key="1">
    <citation type="submission" date="2018-12" db="EMBL/GenBank/DDBJ databases">
        <title>Complete genome sequencing of Jeotgalibaca sp. H21T32.</title>
        <authorList>
            <person name="Bae J.-W."/>
            <person name="Lee S.-Y."/>
        </authorList>
    </citation>
    <scope>NUCLEOTIDE SEQUENCE [LARGE SCALE GENOMIC DNA]</scope>
    <source>
        <strain evidence="11">H21T32</strain>
    </source>
</reference>
<sequence length="257" mass="29999">MTIHDQHVHSYLSFDCEELPENYLSAETKELVLTDHFDLNNPVTDFKDDVPDFEQLLVMKKELAEKNGVTLRLGVEVGYVPELQEVIKEKIKAYPFDVILLSCHHNNQNDYMDEEIKDALTDPVGQYFDQLYQAIVNIPEAHILAHFDYGTRIHQFNVEKLKKYEQQLIKILQAIIDKKMALELNSKSMYRYGNYDLYEYIIPLYQSLGGSQFTLGSDAHKAEELEMDFDQSKQLLRENGVHEVVIYREGQAEFVRI</sequence>
<evidence type="ECO:0000256" key="8">
    <source>
        <dbReference type="RuleBase" id="RU366003"/>
    </source>
</evidence>
<keyword evidence="6 8" id="KW-0368">Histidine biosynthesis</keyword>
<dbReference type="PANTHER" id="PTHR21039">
    <property type="entry name" value="HISTIDINOL PHOSPHATASE-RELATED"/>
    <property type="match status" value="1"/>
</dbReference>
<dbReference type="EMBL" id="CP034465">
    <property type="protein sequence ID" value="AZP04714.1"/>
    <property type="molecule type" value="Genomic_DNA"/>
</dbReference>
<evidence type="ECO:0000256" key="5">
    <source>
        <dbReference type="ARBA" id="ARBA00022801"/>
    </source>
</evidence>
<dbReference type="GO" id="GO:0000105">
    <property type="term" value="P:L-histidine biosynthetic process"/>
    <property type="evidence" value="ECO:0007669"/>
    <property type="project" value="UniProtKB-UniRule"/>
</dbReference>
<dbReference type="Gene3D" id="3.20.20.140">
    <property type="entry name" value="Metal-dependent hydrolases"/>
    <property type="match status" value="1"/>
</dbReference>